<evidence type="ECO:0000256" key="5">
    <source>
        <dbReference type="PROSITE-ProRule" id="PRU00146"/>
    </source>
</evidence>
<evidence type="ECO:0000256" key="6">
    <source>
        <dbReference type="SAM" id="MobiDB-lite"/>
    </source>
</evidence>
<dbReference type="EMBL" id="HBIX01011850">
    <property type="protein sequence ID" value="CAE0716153.1"/>
    <property type="molecule type" value="Transcribed_RNA"/>
</dbReference>
<evidence type="ECO:0000256" key="4">
    <source>
        <dbReference type="ARBA" id="ARBA00023155"/>
    </source>
</evidence>
<feature type="compositionally biased region" description="Acidic residues" evidence="6">
    <location>
        <begin position="868"/>
        <end position="885"/>
    </location>
</feature>
<gene>
    <name evidence="8" type="ORF">PAUS00366_LOCUS8905</name>
</gene>
<dbReference type="GO" id="GO:0003677">
    <property type="term" value="F:DNA binding"/>
    <property type="evidence" value="ECO:0007669"/>
    <property type="project" value="UniProtKB-KW"/>
</dbReference>
<keyword evidence="2 5" id="KW-0863">Zinc-finger</keyword>
<feature type="compositionally biased region" description="Acidic residues" evidence="6">
    <location>
        <begin position="548"/>
        <end position="561"/>
    </location>
</feature>
<sequence>MMTTTFGTSDASAGSDDPFAFSSTPVIPIKQTKPKISKGTKLQEKEPPKKIAAGRTGRPENAGLASSVTKAKAAAANTATTKTTKSKTPRTTQALNNKSKSSNSNDKKAIDVQTKKTTPKKVAVSSTIQANKKTSNPREEHKVKKTEDVLNHCSESDGEDQAACCMCHCGLDCSDRALFFPKDRKLELEEDEDYYFGLDDPYLDSEKLYDRNNALVYCDTCNRLYHQKCHFVPILVIPRGEFHCLICTIQQQQQKQQLKKPSKKRERKGSIKSSSASASTLVSKSSISISSQPSGIADKFLKRDITDQLFQSPPNKSSETVDIQSLEKEFELVSGAAKALVWDRQFKQLKTFLKSQASNIRMAKTTLATMTSTKRNRQHFLESSTKTTKSSQELAQTFCKLTGAKFKIREALLSLEAFRTNNETIDFSSLYSWCKENTQHASHVFPYGSTVCKDRRRVVPRTRERKDEKADEARCRIAKKCYKKANGVIPNEIIVNGSKTSKPRGRSNSNTSEAVVKSSKTQTCAKRGDKKNTRKTTQKEDRENDGSGNDDADDNDNDNDNDSGITLDDLQCSICMIGDATDCNDVILCDGKDCHRAYHMKCVHPAVKPEDIENEDEHWFCPICSKSAELMNEMHILCVADDGDDDDASSSSWEDVHDVFPGSQWEFETATKYLKGKRNEDTQRLLAMFLGEDINKKEIQMPIGSDSEDENDYSLFDEDSFQERKRQEREEESIQDDSVCSSQATLQEMDGVDLKVGKAELAALSDQEKSESEDSDDESETKIRRSRRLGKKDGFEESKMTDNGADFDEANIIVGKRKRTRVNYRKLNDMMFGDLTDHQQGLIDGGDDFDATKIKPTKSEVDNQSDNNESDNASENDEQDSTSDN</sequence>
<dbReference type="SUPFAM" id="SSF57903">
    <property type="entry name" value="FYVE/PHD zinc finger"/>
    <property type="match status" value="2"/>
</dbReference>
<feature type="compositionally biased region" description="Polar residues" evidence="6">
    <location>
        <begin position="506"/>
        <end position="524"/>
    </location>
</feature>
<dbReference type="Gene3D" id="3.30.40.10">
    <property type="entry name" value="Zinc/RING finger domain, C3HC4 (zinc finger)"/>
    <property type="match status" value="2"/>
</dbReference>
<evidence type="ECO:0000256" key="1">
    <source>
        <dbReference type="ARBA" id="ARBA00022723"/>
    </source>
</evidence>
<feature type="compositionally biased region" description="Basic and acidic residues" evidence="6">
    <location>
        <begin position="105"/>
        <end position="114"/>
    </location>
</feature>
<keyword evidence="1" id="KW-0479">Metal-binding</keyword>
<dbReference type="PANTHER" id="PTHR24102">
    <property type="entry name" value="PHD FINGER PROTEIN"/>
    <property type="match status" value="1"/>
</dbReference>
<proteinExistence type="predicted"/>
<dbReference type="InterPro" id="IPR019786">
    <property type="entry name" value="Zinc_finger_PHD-type_CS"/>
</dbReference>
<feature type="region of interest" description="Disordered" evidence="6">
    <location>
        <begin position="837"/>
        <end position="885"/>
    </location>
</feature>
<evidence type="ECO:0000256" key="2">
    <source>
        <dbReference type="ARBA" id="ARBA00022771"/>
    </source>
</evidence>
<evidence type="ECO:0000259" key="7">
    <source>
        <dbReference type="PROSITE" id="PS50016"/>
    </source>
</evidence>
<feature type="region of interest" description="Disordered" evidence="6">
    <location>
        <begin position="1"/>
        <end position="143"/>
    </location>
</feature>
<name>A0A7S4AHR7_9STRA</name>
<feature type="compositionally biased region" description="Basic residues" evidence="6">
    <location>
        <begin position="257"/>
        <end position="267"/>
    </location>
</feature>
<evidence type="ECO:0000256" key="3">
    <source>
        <dbReference type="ARBA" id="ARBA00022833"/>
    </source>
</evidence>
<dbReference type="AlphaFoldDB" id="A0A7S4AHR7"/>
<accession>A0A7S4AHR7</accession>
<dbReference type="SMART" id="SM00249">
    <property type="entry name" value="PHD"/>
    <property type="match status" value="2"/>
</dbReference>
<feature type="region of interest" description="Disordered" evidence="6">
    <location>
        <begin position="494"/>
        <end position="562"/>
    </location>
</feature>
<dbReference type="PANTHER" id="PTHR24102:SF28">
    <property type="entry name" value="PHD-TYPE DOMAIN-CONTAINING PROTEIN"/>
    <property type="match status" value="1"/>
</dbReference>
<reference evidence="8" key="1">
    <citation type="submission" date="2021-01" db="EMBL/GenBank/DDBJ databases">
        <authorList>
            <person name="Corre E."/>
            <person name="Pelletier E."/>
            <person name="Niang G."/>
            <person name="Scheremetjew M."/>
            <person name="Finn R."/>
            <person name="Kale V."/>
            <person name="Holt S."/>
            <person name="Cochrane G."/>
            <person name="Meng A."/>
            <person name="Brown T."/>
            <person name="Cohen L."/>
        </authorList>
    </citation>
    <scope>NUCLEOTIDE SEQUENCE</scope>
    <source>
        <strain evidence="8">10249 10 AB</strain>
    </source>
</reference>
<keyword evidence="4" id="KW-0371">Homeobox</keyword>
<feature type="compositionally biased region" description="Basic and acidic residues" evidence="6">
    <location>
        <begin position="526"/>
        <end position="545"/>
    </location>
</feature>
<feature type="region of interest" description="Disordered" evidence="6">
    <location>
        <begin position="720"/>
        <end position="742"/>
    </location>
</feature>
<feature type="region of interest" description="Disordered" evidence="6">
    <location>
        <begin position="763"/>
        <end position="814"/>
    </location>
</feature>
<feature type="compositionally biased region" description="Polar residues" evidence="6">
    <location>
        <begin position="1"/>
        <end position="12"/>
    </location>
</feature>
<dbReference type="Pfam" id="PF00628">
    <property type="entry name" value="PHD"/>
    <property type="match status" value="2"/>
</dbReference>
<dbReference type="InterPro" id="IPR013083">
    <property type="entry name" value="Znf_RING/FYVE/PHD"/>
</dbReference>
<feature type="compositionally biased region" description="Low complexity" evidence="6">
    <location>
        <begin position="89"/>
        <end position="104"/>
    </location>
</feature>
<feature type="compositionally biased region" description="Basic and acidic residues" evidence="6">
    <location>
        <begin position="850"/>
        <end position="861"/>
    </location>
</feature>
<dbReference type="InterPro" id="IPR019787">
    <property type="entry name" value="Znf_PHD-finger"/>
</dbReference>
<dbReference type="InterPro" id="IPR011011">
    <property type="entry name" value="Znf_FYVE_PHD"/>
</dbReference>
<feature type="compositionally biased region" description="Low complexity" evidence="6">
    <location>
        <begin position="69"/>
        <end position="83"/>
    </location>
</feature>
<protein>
    <recommendedName>
        <fullName evidence="7">PHD-type domain-containing protein</fullName>
    </recommendedName>
</protein>
<dbReference type="CDD" id="cd15504">
    <property type="entry name" value="PHD_PRHA_like"/>
    <property type="match status" value="1"/>
</dbReference>
<feature type="compositionally biased region" description="Basic and acidic residues" evidence="6">
    <location>
        <begin position="791"/>
        <end position="800"/>
    </location>
</feature>
<feature type="region of interest" description="Disordered" evidence="6">
    <location>
        <begin position="257"/>
        <end position="277"/>
    </location>
</feature>
<dbReference type="PROSITE" id="PS50016">
    <property type="entry name" value="ZF_PHD_2"/>
    <property type="match status" value="1"/>
</dbReference>
<dbReference type="InterPro" id="IPR045876">
    <property type="entry name" value="PRHA-like_PHD-finger"/>
</dbReference>
<organism evidence="8">
    <name type="scientific">Pseudo-nitzschia australis</name>
    <dbReference type="NCBI Taxonomy" id="44445"/>
    <lineage>
        <taxon>Eukaryota</taxon>
        <taxon>Sar</taxon>
        <taxon>Stramenopiles</taxon>
        <taxon>Ochrophyta</taxon>
        <taxon>Bacillariophyta</taxon>
        <taxon>Bacillariophyceae</taxon>
        <taxon>Bacillariophycidae</taxon>
        <taxon>Bacillariales</taxon>
        <taxon>Bacillariaceae</taxon>
        <taxon>Pseudo-nitzschia</taxon>
    </lineage>
</organism>
<dbReference type="InterPro" id="IPR001965">
    <property type="entry name" value="Znf_PHD"/>
</dbReference>
<feature type="compositionally biased region" description="Polar residues" evidence="6">
    <location>
        <begin position="124"/>
        <end position="134"/>
    </location>
</feature>
<feature type="domain" description="PHD-type" evidence="7">
    <location>
        <begin position="569"/>
        <end position="627"/>
    </location>
</feature>
<dbReference type="PROSITE" id="PS01359">
    <property type="entry name" value="ZF_PHD_1"/>
    <property type="match status" value="1"/>
</dbReference>
<dbReference type="GO" id="GO:0008270">
    <property type="term" value="F:zinc ion binding"/>
    <property type="evidence" value="ECO:0007669"/>
    <property type="project" value="UniProtKB-KW"/>
</dbReference>
<keyword evidence="3" id="KW-0862">Zinc</keyword>
<evidence type="ECO:0000313" key="8">
    <source>
        <dbReference type="EMBL" id="CAE0716153.1"/>
    </source>
</evidence>